<evidence type="ECO:0000313" key="4">
    <source>
        <dbReference type="EMBL" id="PNY82532.1"/>
    </source>
</evidence>
<protein>
    <submittedName>
        <fullName evidence="4">NAD(P)/FAD-dependent oxidoreductase</fullName>
    </submittedName>
</protein>
<dbReference type="RefSeq" id="WP_103312964.1">
    <property type="nucleotide sequence ID" value="NZ_PPPD01000001.1"/>
</dbReference>
<evidence type="ECO:0000256" key="1">
    <source>
        <dbReference type="ARBA" id="ARBA00022630"/>
    </source>
</evidence>
<evidence type="ECO:0000259" key="3">
    <source>
        <dbReference type="Pfam" id="PF07992"/>
    </source>
</evidence>
<evidence type="ECO:0000256" key="2">
    <source>
        <dbReference type="ARBA" id="ARBA00023002"/>
    </source>
</evidence>
<sequence length="319" mass="33818">MTRPDQVGPDQAEFDVIIVGAGPGGLSAALTLGRSRRRVLLLDGGPPRNAPVGAAHGLLTRDGIGPDDLKARGLADLRAYDVTVRPEPAREVRPDGTGFAVRVGPDWHHTRRLLFASGVRDILPNVAGLRERWGQGVFHCPYCDGWEHQDKAIGVYGQGQAAHHLALTVRAWSDRVTLISDGPSLLTDLQARDLARVGVRVREQDVRSVTGTSPLCVTFHRAPLLPLDALFVSPAQEQGSALPAALGCALNEQGRVVVDDLGETSVSGVYAVGDMTGAPQYVVQAAAAGMHAATCINTSLIHEDVRALGADFHKGQAEV</sequence>
<keyword evidence="2" id="KW-0560">Oxidoreductase</keyword>
<dbReference type="Pfam" id="PF07992">
    <property type="entry name" value="Pyr_redox_2"/>
    <property type="match status" value="1"/>
</dbReference>
<dbReference type="Gene3D" id="3.50.50.60">
    <property type="entry name" value="FAD/NAD(P)-binding domain"/>
    <property type="match status" value="2"/>
</dbReference>
<reference evidence="4 5" key="1">
    <citation type="submission" date="2018-01" db="EMBL/GenBank/DDBJ databases">
        <title>Deinococcus koreensis sp. nov., a radiation-resistant bacterium isolated from river water.</title>
        <authorList>
            <person name="Choi A."/>
        </authorList>
    </citation>
    <scope>NUCLEOTIDE SEQUENCE [LARGE SCALE GENOMIC DNA]</scope>
    <source>
        <strain evidence="4 5">SJW1-2</strain>
    </source>
</reference>
<dbReference type="AlphaFoldDB" id="A0A2K3V169"/>
<organism evidence="4 5">
    <name type="scientific">Deinococcus koreensis</name>
    <dbReference type="NCBI Taxonomy" id="2054903"/>
    <lineage>
        <taxon>Bacteria</taxon>
        <taxon>Thermotogati</taxon>
        <taxon>Deinococcota</taxon>
        <taxon>Deinococci</taxon>
        <taxon>Deinococcales</taxon>
        <taxon>Deinococcaceae</taxon>
        <taxon>Deinococcus</taxon>
    </lineage>
</organism>
<dbReference type="Proteomes" id="UP000236379">
    <property type="component" value="Unassembled WGS sequence"/>
</dbReference>
<dbReference type="InterPro" id="IPR023753">
    <property type="entry name" value="FAD/NAD-binding_dom"/>
</dbReference>
<gene>
    <name evidence="4" type="ORF">CVO96_15300</name>
</gene>
<evidence type="ECO:0000313" key="5">
    <source>
        <dbReference type="Proteomes" id="UP000236379"/>
    </source>
</evidence>
<keyword evidence="5" id="KW-1185">Reference proteome</keyword>
<dbReference type="GO" id="GO:0016491">
    <property type="term" value="F:oxidoreductase activity"/>
    <property type="evidence" value="ECO:0007669"/>
    <property type="project" value="UniProtKB-KW"/>
</dbReference>
<dbReference type="InterPro" id="IPR036188">
    <property type="entry name" value="FAD/NAD-bd_sf"/>
</dbReference>
<feature type="domain" description="FAD/NAD(P)-binding" evidence="3">
    <location>
        <begin position="14"/>
        <end position="289"/>
    </location>
</feature>
<comment type="caution">
    <text evidence="4">The sequence shown here is derived from an EMBL/GenBank/DDBJ whole genome shotgun (WGS) entry which is preliminary data.</text>
</comment>
<proteinExistence type="predicted"/>
<keyword evidence="1" id="KW-0285">Flavoprotein</keyword>
<dbReference type="SUPFAM" id="SSF51905">
    <property type="entry name" value="FAD/NAD(P)-binding domain"/>
    <property type="match status" value="1"/>
</dbReference>
<dbReference type="PRINTS" id="PR00469">
    <property type="entry name" value="PNDRDTASEII"/>
</dbReference>
<dbReference type="EMBL" id="PPPD01000001">
    <property type="protein sequence ID" value="PNY82532.1"/>
    <property type="molecule type" value="Genomic_DNA"/>
</dbReference>
<name>A0A2K3V169_9DEIO</name>
<dbReference type="PANTHER" id="PTHR48105">
    <property type="entry name" value="THIOREDOXIN REDUCTASE 1-RELATED-RELATED"/>
    <property type="match status" value="1"/>
</dbReference>
<accession>A0A2K3V169</accession>
<dbReference type="OrthoDB" id="9806179at2"/>
<dbReference type="InterPro" id="IPR050097">
    <property type="entry name" value="Ferredoxin-NADP_redctase_2"/>
</dbReference>
<dbReference type="PRINTS" id="PR00368">
    <property type="entry name" value="FADPNR"/>
</dbReference>